<evidence type="ECO:0000313" key="1">
    <source>
        <dbReference type="EMBL" id="QHT12003.1"/>
    </source>
</evidence>
<sequence length="37" mass="4226">MTELAETLNDIKKKSKKLPASIENYKDLGGVYEKLRT</sequence>
<dbReference type="AlphaFoldDB" id="A0A6C0D6B4"/>
<dbReference type="EMBL" id="MN739540">
    <property type="protein sequence ID" value="QHT12003.1"/>
    <property type="molecule type" value="Genomic_DNA"/>
</dbReference>
<protein>
    <submittedName>
        <fullName evidence="1">Uncharacterized protein</fullName>
    </submittedName>
</protein>
<name>A0A6C0D6B4_9ZZZZ</name>
<organism evidence="1">
    <name type="scientific">viral metagenome</name>
    <dbReference type="NCBI Taxonomy" id="1070528"/>
    <lineage>
        <taxon>unclassified sequences</taxon>
        <taxon>metagenomes</taxon>
        <taxon>organismal metagenomes</taxon>
    </lineage>
</organism>
<proteinExistence type="predicted"/>
<accession>A0A6C0D6B4</accession>
<reference evidence="1" key="1">
    <citation type="journal article" date="2020" name="Nature">
        <title>Giant virus diversity and host interactions through global metagenomics.</title>
        <authorList>
            <person name="Schulz F."/>
            <person name="Roux S."/>
            <person name="Paez-Espino D."/>
            <person name="Jungbluth S."/>
            <person name="Walsh D.A."/>
            <person name="Denef V.J."/>
            <person name="McMahon K.D."/>
            <person name="Konstantinidis K.T."/>
            <person name="Eloe-Fadrosh E.A."/>
            <person name="Kyrpides N.C."/>
            <person name="Woyke T."/>
        </authorList>
    </citation>
    <scope>NUCLEOTIDE SEQUENCE</scope>
    <source>
        <strain evidence="1">GVMAG-M-3300023174-124</strain>
    </source>
</reference>